<dbReference type="GO" id="GO:0004789">
    <property type="term" value="F:thiamine-phosphate diphosphorylase activity"/>
    <property type="evidence" value="ECO:0007669"/>
    <property type="project" value="TreeGrafter"/>
</dbReference>
<feature type="compositionally biased region" description="Pro residues" evidence="4">
    <location>
        <begin position="9"/>
        <end position="19"/>
    </location>
</feature>
<keyword evidence="7" id="KW-1185">Reference proteome</keyword>
<dbReference type="InterPro" id="IPR036206">
    <property type="entry name" value="ThiamineP_synth_sf"/>
</dbReference>
<comment type="pathway">
    <text evidence="2">Cofactor biosynthesis; thiamine diphosphate biosynthesis.</text>
</comment>
<dbReference type="InterPro" id="IPR013785">
    <property type="entry name" value="Aldolase_TIM"/>
</dbReference>
<dbReference type="Pfam" id="PF02581">
    <property type="entry name" value="TMP-TENI"/>
    <property type="match status" value="1"/>
</dbReference>
<evidence type="ECO:0000256" key="1">
    <source>
        <dbReference type="ARBA" id="ARBA00003814"/>
    </source>
</evidence>
<evidence type="ECO:0000256" key="2">
    <source>
        <dbReference type="ARBA" id="ARBA00004948"/>
    </source>
</evidence>
<dbReference type="InterPro" id="IPR001295">
    <property type="entry name" value="Dihydroorotate_DH_CS"/>
</dbReference>
<comment type="caution">
    <text evidence="6">The sequence shown here is derived from an EMBL/GenBank/DDBJ whole genome shotgun (WGS) entry which is preliminary data.</text>
</comment>
<dbReference type="PANTHER" id="PTHR20857:SF15">
    <property type="entry name" value="THIAMINE-PHOSPHATE SYNTHASE"/>
    <property type="match status" value="1"/>
</dbReference>
<dbReference type="Gene3D" id="3.20.20.70">
    <property type="entry name" value="Aldolase class I"/>
    <property type="match status" value="2"/>
</dbReference>
<evidence type="ECO:0000259" key="5">
    <source>
        <dbReference type="Pfam" id="PF02581"/>
    </source>
</evidence>
<comment type="function">
    <text evidence="1">Condenses 4-methyl-5-(beta-hydroxyethyl)thiazole monophosphate (THZ-P) and 2-methyl-4-amino-5-hydroxymethyl pyrimidine pyrophosphate (HMP-PP) to form thiamine monophosphate (TMP).</text>
</comment>
<name>A0A8J3BEL2_9ACTN</name>
<feature type="domain" description="Thiamine phosphate synthase/TenI" evidence="5">
    <location>
        <begin position="156"/>
        <end position="226"/>
    </location>
</feature>
<dbReference type="GO" id="GO:0005737">
    <property type="term" value="C:cytoplasm"/>
    <property type="evidence" value="ECO:0007669"/>
    <property type="project" value="TreeGrafter"/>
</dbReference>
<reference evidence="6" key="1">
    <citation type="journal article" date="2014" name="Int. J. Syst. Evol. Microbiol.">
        <title>Complete genome sequence of Corynebacterium casei LMG S-19264T (=DSM 44701T), isolated from a smear-ripened cheese.</title>
        <authorList>
            <consortium name="US DOE Joint Genome Institute (JGI-PGF)"/>
            <person name="Walter F."/>
            <person name="Albersmeier A."/>
            <person name="Kalinowski J."/>
            <person name="Ruckert C."/>
        </authorList>
    </citation>
    <scope>NUCLEOTIDE SEQUENCE</scope>
    <source>
        <strain evidence="6">JCM 3091</strain>
    </source>
</reference>
<keyword evidence="3" id="KW-0784">Thiamine biosynthesis</keyword>
<feature type="region of interest" description="Disordered" evidence="4">
    <location>
        <begin position="247"/>
        <end position="320"/>
    </location>
</feature>
<evidence type="ECO:0000313" key="6">
    <source>
        <dbReference type="EMBL" id="GGK13943.1"/>
    </source>
</evidence>
<dbReference type="PROSITE" id="PS00912">
    <property type="entry name" value="DHODEHASE_2"/>
    <property type="match status" value="1"/>
</dbReference>
<dbReference type="SUPFAM" id="SSF51391">
    <property type="entry name" value="Thiamin phosphate synthase"/>
    <property type="match status" value="1"/>
</dbReference>
<dbReference type="GO" id="GO:0009228">
    <property type="term" value="P:thiamine biosynthetic process"/>
    <property type="evidence" value="ECO:0007669"/>
    <property type="project" value="UniProtKB-KW"/>
</dbReference>
<feature type="region of interest" description="Disordered" evidence="4">
    <location>
        <begin position="1"/>
        <end position="20"/>
    </location>
</feature>
<evidence type="ECO:0000313" key="7">
    <source>
        <dbReference type="Proteomes" id="UP000662200"/>
    </source>
</evidence>
<protein>
    <recommendedName>
        <fullName evidence="5">Thiamine phosphate synthase/TenI domain-containing protein</fullName>
    </recommendedName>
</protein>
<dbReference type="CDD" id="cd00564">
    <property type="entry name" value="TMP_TenI"/>
    <property type="match status" value="1"/>
</dbReference>
<evidence type="ECO:0000256" key="3">
    <source>
        <dbReference type="ARBA" id="ARBA00022977"/>
    </source>
</evidence>
<accession>A0A8J3BEL2</accession>
<proteinExistence type="predicted"/>
<feature type="compositionally biased region" description="Low complexity" evidence="4">
    <location>
        <begin position="261"/>
        <end position="320"/>
    </location>
</feature>
<sequence>MSTWWRTPAPAPGTPPAGPVPRGLWLLTDRGQAPRPLVAQVAAAVAGGVRTVVLREKDLPYGPRRDLADALRGLLDPVGGLLVVAGSDPLGGTARHLPDTPAGGSSAAAADTPAAGADTPYGGATVPADYALGPDGARAPGALFGWSWHGGAPPPDGVDYVTLSPVYATRSKPGHGPALGAAGLAAGVRRLGASVPVVALGGVSTAGQVRDCLAAGAHAVAVMGALMRADDPAALAATLVRAAAPAPAVDWAPPPGRPARRATPARPIPAARAPEPAPPTAAAHTTAGPVGPPAATGCRSAAAADGPGAEPAAAGPEGGR</sequence>
<organism evidence="6 7">
    <name type="scientific">Pilimelia terevasa</name>
    <dbReference type="NCBI Taxonomy" id="53372"/>
    <lineage>
        <taxon>Bacteria</taxon>
        <taxon>Bacillati</taxon>
        <taxon>Actinomycetota</taxon>
        <taxon>Actinomycetes</taxon>
        <taxon>Micromonosporales</taxon>
        <taxon>Micromonosporaceae</taxon>
        <taxon>Pilimelia</taxon>
    </lineage>
</organism>
<reference evidence="6" key="2">
    <citation type="submission" date="2020-09" db="EMBL/GenBank/DDBJ databases">
        <authorList>
            <person name="Sun Q."/>
            <person name="Ohkuma M."/>
        </authorList>
    </citation>
    <scope>NUCLEOTIDE SEQUENCE</scope>
    <source>
        <strain evidence="6">JCM 3091</strain>
    </source>
</reference>
<dbReference type="GO" id="GO:0006207">
    <property type="term" value="P:'de novo' pyrimidine nucleobase biosynthetic process"/>
    <property type="evidence" value="ECO:0007669"/>
    <property type="project" value="InterPro"/>
</dbReference>
<feature type="compositionally biased region" description="Low complexity" evidence="4">
    <location>
        <begin position="99"/>
        <end position="119"/>
    </location>
</feature>
<evidence type="ECO:0000256" key="4">
    <source>
        <dbReference type="SAM" id="MobiDB-lite"/>
    </source>
</evidence>
<dbReference type="EMBL" id="BMQC01000001">
    <property type="protein sequence ID" value="GGK13943.1"/>
    <property type="molecule type" value="Genomic_DNA"/>
</dbReference>
<gene>
    <name evidence="6" type="ORF">GCM10010124_03160</name>
</gene>
<dbReference type="AlphaFoldDB" id="A0A8J3BEL2"/>
<dbReference type="InterPro" id="IPR022998">
    <property type="entry name" value="ThiamineP_synth_TenI"/>
</dbReference>
<dbReference type="GO" id="GO:0016627">
    <property type="term" value="F:oxidoreductase activity, acting on the CH-CH group of donors"/>
    <property type="evidence" value="ECO:0007669"/>
    <property type="project" value="InterPro"/>
</dbReference>
<dbReference type="PANTHER" id="PTHR20857">
    <property type="entry name" value="THIAMINE-PHOSPHATE PYROPHOSPHORYLASE"/>
    <property type="match status" value="1"/>
</dbReference>
<feature type="region of interest" description="Disordered" evidence="4">
    <location>
        <begin position="93"/>
        <end position="120"/>
    </location>
</feature>
<dbReference type="Proteomes" id="UP000662200">
    <property type="component" value="Unassembled WGS sequence"/>
</dbReference>